<sequence length="309" mass="34417">MPAAEQVAAFKYCTPKDTRYPAALPTRFLAMNFAWRRADMPDLTFPNIFDKSSMQKHPNTGAALPARTKGHWAMDYPTTGAHMSFFMPPESDLLKQLSFSDGIAVALAKNPSMADAWRVCGIRVCCWDDASNARTEKISFNTWIPWFADANRQRYPYMFPSRERLAACEYIRKQQQTNRLKFDKALAWAYDNGIRLKPSGPAAYPRSPPSAPRASAEATQPRWRTDLRCGPQQTDAAGRRPAQCNPEGSAPCCSPGRFTVALGRISERVQAVGVDRLRPTAAALPVLTTGEVDMLHAEIFTFVLVLVVL</sequence>
<keyword evidence="2" id="KW-0328">Glycosyltransferase</keyword>
<feature type="region of interest" description="Disordered" evidence="1">
    <location>
        <begin position="199"/>
        <end position="249"/>
    </location>
</feature>
<organism evidence="2 3">
    <name type="scientific">Perkinsus olseni</name>
    <name type="common">Perkinsus atlanticus</name>
    <dbReference type="NCBI Taxonomy" id="32597"/>
    <lineage>
        <taxon>Eukaryota</taxon>
        <taxon>Sar</taxon>
        <taxon>Alveolata</taxon>
        <taxon>Perkinsozoa</taxon>
        <taxon>Perkinsea</taxon>
        <taxon>Perkinsida</taxon>
        <taxon>Perkinsidae</taxon>
        <taxon>Perkinsus</taxon>
    </lineage>
</organism>
<dbReference type="EMBL" id="JABANO010003652">
    <property type="protein sequence ID" value="KAF4756506.1"/>
    <property type="molecule type" value="Genomic_DNA"/>
</dbReference>
<proteinExistence type="predicted"/>
<keyword evidence="3" id="KW-1185">Reference proteome</keyword>
<evidence type="ECO:0000313" key="2">
    <source>
        <dbReference type="EMBL" id="KAF4756506.1"/>
    </source>
</evidence>
<dbReference type="Proteomes" id="UP000553632">
    <property type="component" value="Unassembled WGS sequence"/>
</dbReference>
<evidence type="ECO:0000313" key="3">
    <source>
        <dbReference type="Proteomes" id="UP000553632"/>
    </source>
</evidence>
<comment type="caution">
    <text evidence="2">The sequence shown here is derived from an EMBL/GenBank/DDBJ whole genome shotgun (WGS) entry which is preliminary data.</text>
</comment>
<gene>
    <name evidence="2" type="primary">MGAT3_7</name>
    <name evidence="2" type="ORF">FOZ63_022100</name>
</gene>
<keyword evidence="2" id="KW-0808">Transferase</keyword>
<accession>A0A7J6UHK0</accession>
<reference evidence="2 3" key="1">
    <citation type="submission" date="2020-04" db="EMBL/GenBank/DDBJ databases">
        <title>Perkinsus olseni comparative genomics.</title>
        <authorList>
            <person name="Bogema D.R."/>
        </authorList>
    </citation>
    <scope>NUCLEOTIDE SEQUENCE [LARGE SCALE GENOMIC DNA]</scope>
    <source>
        <strain evidence="2 3">ATCC PRA-207</strain>
    </source>
</reference>
<evidence type="ECO:0000256" key="1">
    <source>
        <dbReference type="SAM" id="MobiDB-lite"/>
    </source>
</evidence>
<dbReference type="GO" id="GO:0016757">
    <property type="term" value="F:glycosyltransferase activity"/>
    <property type="evidence" value="ECO:0007669"/>
    <property type="project" value="UniProtKB-KW"/>
</dbReference>
<protein>
    <submittedName>
        <fullName evidence="2">Beta-1,4-mannosyl-glycoprotein 4-beta-N-acetylglucosaminyltransferase</fullName>
    </submittedName>
</protein>
<dbReference type="OMA" id="EGSAPCC"/>
<name>A0A7J6UHK0_PEROL</name>
<dbReference type="AlphaFoldDB" id="A0A7J6UHK0"/>